<dbReference type="EMBL" id="VYSB01000007">
    <property type="protein sequence ID" value="MYZ52069.1"/>
    <property type="molecule type" value="Genomic_DNA"/>
</dbReference>
<dbReference type="Pfam" id="PF20277">
    <property type="entry name" value="CTD11"/>
    <property type="match status" value="1"/>
</dbReference>
<evidence type="ECO:0000259" key="2">
    <source>
        <dbReference type="Pfam" id="PF20277"/>
    </source>
</evidence>
<evidence type="ECO:0000313" key="4">
    <source>
        <dbReference type="Proteomes" id="UP000481947"/>
    </source>
</evidence>
<feature type="domain" description="HNH nuclease" evidence="1">
    <location>
        <begin position="41"/>
        <end position="92"/>
    </location>
</feature>
<feature type="domain" description="ABC-three component systems C-terminal" evidence="2">
    <location>
        <begin position="116"/>
        <end position="253"/>
    </location>
</feature>
<proteinExistence type="predicted"/>
<keyword evidence="3" id="KW-0540">Nuclease</keyword>
<gene>
    <name evidence="3" type="ORF">F5985_07955</name>
</gene>
<keyword evidence="3" id="KW-0255">Endonuclease</keyword>
<accession>A0A7C9IX57</accession>
<comment type="caution">
    <text evidence="3">The sequence shown here is derived from an EMBL/GenBank/DDBJ whole genome shotgun (WGS) entry which is preliminary data.</text>
</comment>
<dbReference type="Pfam" id="PF13391">
    <property type="entry name" value="HNH_2"/>
    <property type="match status" value="1"/>
</dbReference>
<dbReference type="Proteomes" id="UP000481947">
    <property type="component" value="Unassembled WGS sequence"/>
</dbReference>
<protein>
    <submittedName>
        <fullName evidence="3">HNH endonuclease</fullName>
    </submittedName>
</protein>
<sequence length="254" mass="29172">MTNNRRAYNDAETAALLSQVSSRCPLCDGMLFYRKKQRQYKGYELAHIYPLNPRPEEVIELANAPRLCADVNDSDNIIPLCVDCHGKFDKPRTADEYLDLYQVKFDALQQERQRSLASQYPLEQQITAVIAHLHSVAVEQDESAELVLTPKAVNEKLDETMPPPTKRKVRNAVEDYFRHVQTAFLELERSDPGCSEQIFIQVKSFYVMQKRQRLPQAQVFANLVAWIRARAKAQTLESAEAVASFFIQNCEVFE</sequence>
<keyword evidence="3" id="KW-0378">Hydrolase</keyword>
<dbReference type="RefSeq" id="WP_161124990.1">
    <property type="nucleotide sequence ID" value="NZ_VYSB01000007.1"/>
</dbReference>
<organism evidence="3 4">
    <name type="scientific">Malikia spinosa</name>
    <dbReference type="NCBI Taxonomy" id="86180"/>
    <lineage>
        <taxon>Bacteria</taxon>
        <taxon>Pseudomonadati</taxon>
        <taxon>Pseudomonadota</taxon>
        <taxon>Betaproteobacteria</taxon>
        <taxon>Burkholderiales</taxon>
        <taxon>Comamonadaceae</taxon>
        <taxon>Malikia</taxon>
    </lineage>
</organism>
<evidence type="ECO:0000313" key="3">
    <source>
        <dbReference type="EMBL" id="MYZ52069.1"/>
    </source>
</evidence>
<dbReference type="GO" id="GO:0004519">
    <property type="term" value="F:endonuclease activity"/>
    <property type="evidence" value="ECO:0007669"/>
    <property type="project" value="UniProtKB-KW"/>
</dbReference>
<reference evidence="3 4" key="1">
    <citation type="submission" date="2019-09" db="EMBL/GenBank/DDBJ databases">
        <title>Identification of Malikia spinosa a prominent benzene-, toluene-, and ethylbenzene-degrading bacterium: enrichment, isolation and whole genome sequencing.</title>
        <authorList>
            <person name="Tancsics A."/>
            <person name="Revesz F."/>
            <person name="Kriszt B."/>
        </authorList>
    </citation>
    <scope>NUCLEOTIDE SEQUENCE [LARGE SCALE GENOMIC DNA]</scope>
    <source>
        <strain evidence="3 4">AB6</strain>
    </source>
</reference>
<dbReference type="InterPro" id="IPR003615">
    <property type="entry name" value="HNH_nuc"/>
</dbReference>
<evidence type="ECO:0000259" key="1">
    <source>
        <dbReference type="Pfam" id="PF13391"/>
    </source>
</evidence>
<dbReference type="InterPro" id="IPR046921">
    <property type="entry name" value="ABC-3C_CTD11"/>
</dbReference>
<dbReference type="AlphaFoldDB" id="A0A7C9IX57"/>
<name>A0A7C9IX57_9BURK</name>